<geneLocation type="plasmid" evidence="1 2">
    <name>pHTS138</name>
</geneLocation>
<gene>
    <name evidence="1" type="ORF">JMJ58_21050</name>
</gene>
<evidence type="ECO:0000313" key="1">
    <source>
        <dbReference type="EMBL" id="QRV17446.1"/>
    </source>
</evidence>
<dbReference type="AlphaFoldDB" id="A0A8T8E7M7"/>
<dbReference type="KEGG" id="hsal:JMJ58_21050"/>
<keyword evidence="2" id="KW-1185">Reference proteome</keyword>
<reference evidence="1 2" key="1">
    <citation type="submission" date="2021-01" db="EMBL/GenBank/DDBJ databases">
        <title>Genome Sequence and Methylation Pattern of Haloterrigena salifodinae BOL5-1, An Extremely Halophilic Archaeon from a Bolivian Salt Mine.</title>
        <authorList>
            <person name="DasSarma P."/>
            <person name="Anton B.P."/>
            <person name="DasSarma S.L."/>
            <person name="von Ehrenheim H.A.L."/>
            <person name="Martinez F.L."/>
            <person name="Guzman D."/>
            <person name="Roberts R.J."/>
            <person name="DasSarma S."/>
        </authorList>
    </citation>
    <scope>NUCLEOTIDE SEQUENCE [LARGE SCALE GENOMIC DNA]</scope>
    <source>
        <strain evidence="1 2">BOL5-1</strain>
        <plasmid evidence="1 2">pHTS138</plasmid>
    </source>
</reference>
<proteinExistence type="predicted"/>
<evidence type="ECO:0000313" key="2">
    <source>
        <dbReference type="Proteomes" id="UP000637819"/>
    </source>
</evidence>
<dbReference type="EMBL" id="CP069189">
    <property type="protein sequence ID" value="QRV17446.1"/>
    <property type="molecule type" value="Genomic_DNA"/>
</dbReference>
<protein>
    <submittedName>
        <fullName evidence="1">Uncharacterized protein</fullName>
    </submittedName>
</protein>
<dbReference type="GeneID" id="62877668"/>
<name>A0A8T8E7M7_9EURY</name>
<accession>A0A8T8E7M7</accession>
<dbReference type="Proteomes" id="UP000637819">
    <property type="component" value="Plasmid pHTS138"/>
</dbReference>
<dbReference type="RefSeq" id="WP_204749481.1">
    <property type="nucleotide sequence ID" value="NZ_CP069189.1"/>
</dbReference>
<keyword evidence="1" id="KW-0614">Plasmid</keyword>
<sequence>MTGSYPQTVSFDDTGEFQREVHTSASAESGTLWLSYLGSAVNDAAVDDGVLTDYTITVHVGGEEVATVEVVDDGDVVIEEDYEPEEADDPGIEGAVYEEFEAIDDPYSVDSDQEITLVHEFDVDESAIEDRTTAYSLVEGTELLSPTGEDGLLELAFEVAAE</sequence>
<organism evidence="1 2">
    <name type="scientific">Haloterrigena salifodinae</name>
    <dbReference type="NCBI Taxonomy" id="2675099"/>
    <lineage>
        <taxon>Archaea</taxon>
        <taxon>Methanobacteriati</taxon>
        <taxon>Methanobacteriota</taxon>
        <taxon>Stenosarchaea group</taxon>
        <taxon>Halobacteria</taxon>
        <taxon>Halobacteriales</taxon>
        <taxon>Natrialbaceae</taxon>
        <taxon>Haloterrigena</taxon>
    </lineage>
</organism>